<evidence type="ECO:0000313" key="7">
    <source>
        <dbReference type="EMBL" id="PZO21316.1"/>
    </source>
</evidence>
<feature type="domain" description="NolW-like" evidence="5">
    <location>
        <begin position="316"/>
        <end position="426"/>
    </location>
</feature>
<feature type="domain" description="AMIN" evidence="6">
    <location>
        <begin position="28"/>
        <end position="114"/>
    </location>
</feature>
<feature type="signal peptide" evidence="3">
    <location>
        <begin position="1"/>
        <end position="21"/>
    </location>
</feature>
<dbReference type="InterPro" id="IPR050810">
    <property type="entry name" value="Bact_Secretion_Sys_Channel"/>
</dbReference>
<dbReference type="Pfam" id="PF00263">
    <property type="entry name" value="Secretin"/>
    <property type="match status" value="1"/>
</dbReference>
<evidence type="ECO:0000259" key="4">
    <source>
        <dbReference type="Pfam" id="PF00263"/>
    </source>
</evidence>
<dbReference type="InterPro" id="IPR004846">
    <property type="entry name" value="T2SS/T3SS_dom"/>
</dbReference>
<feature type="domain" description="Type II/III secretion system secretin-like" evidence="4">
    <location>
        <begin position="509"/>
        <end position="677"/>
    </location>
</feature>
<evidence type="ECO:0000256" key="2">
    <source>
        <dbReference type="RuleBase" id="RU004004"/>
    </source>
</evidence>
<evidence type="ECO:0000256" key="1">
    <source>
        <dbReference type="RuleBase" id="RU004003"/>
    </source>
</evidence>
<sequence>MISGALAAVTGPLAMASSASAKTVVEGVNLRKTRAGLSLTLKTSGDTPQVVTARSGETLRADIAHAQLDLAEGESFTQKHPSPGIESVTLKSLGADKVRLTVKGDDKAPISKIESTSKAGVKLSFDTRAGAKAVPSVLPETIETVPGEAEAAAPTVVEPFKLAQRNEEVPDILVPNPEVIIDGTPVAAPSLNAAPPFLPRAVAPPVGDLSVSDIDATLDVIDLGTAERVPRLVLRDASAREVLSLLARAAGLNLAFTSAVEGEEAEDIRVSLDIENEPVQNVFNYVLQLSGLEANKVGRTIFAGPKLPNSARNVLVRSVRLNQVDVGVALNFLVAMGAETAVSRDRLVTSVNAVAVGDGTDVTETQSTTESRVENQRAEFEDSNPLLRGLQVIGDERTNSLTLVGTPRQIEIASAQLIQLDLRRRQVAVNLRVIDVNLNALDAFGTSFSFGAGNTSVTQTGGLGLINLGDSIPNFTGLNPTQVGRSLAGIASGGALNLAQQFLAQLQAVVTNGQAKIVTDPTLVVQEGQTAAVQLTQEVITNITIDRETTDAGILTTTTFEKADAGLNLQVQIDQIDDNGFVNLSVAPSISAPTDEFQIGDEGTAILLSKRQLTSGQVRVRDGQTLVLSGIIQESDRVTTSKVPLLGDIPLLGALFRSTSKNNERRELIVLLTPQILDDSDASVYGYSYQPGEDVQQLLEDRRAE</sequence>
<dbReference type="InterPro" id="IPR021731">
    <property type="entry name" value="AMIN_dom"/>
</dbReference>
<comment type="similarity">
    <text evidence="1">Belongs to the bacterial secretin family.</text>
</comment>
<dbReference type="Pfam" id="PF03958">
    <property type="entry name" value="Secretin_N"/>
    <property type="match status" value="1"/>
</dbReference>
<dbReference type="Pfam" id="PF11741">
    <property type="entry name" value="AMIN"/>
    <property type="match status" value="1"/>
</dbReference>
<dbReference type="PANTHER" id="PTHR30332:SF17">
    <property type="entry name" value="TYPE IV PILIATION SYSTEM PROTEIN DR_0774-RELATED"/>
    <property type="match status" value="1"/>
</dbReference>
<reference evidence="8" key="1">
    <citation type="submission" date="2018-04" db="EMBL/GenBank/DDBJ databases">
        <authorList>
            <person name="Cornet L."/>
        </authorList>
    </citation>
    <scope>NUCLEOTIDE SEQUENCE [LARGE SCALE GENOMIC DNA]</scope>
</reference>
<dbReference type="InterPro" id="IPR005644">
    <property type="entry name" value="NolW-like"/>
</dbReference>
<dbReference type="PRINTS" id="PR00811">
    <property type="entry name" value="BCTERIALGSPD"/>
</dbReference>
<evidence type="ECO:0000256" key="3">
    <source>
        <dbReference type="SAM" id="SignalP"/>
    </source>
</evidence>
<dbReference type="InterPro" id="IPR001775">
    <property type="entry name" value="GspD/PilQ"/>
</dbReference>
<evidence type="ECO:0000259" key="5">
    <source>
        <dbReference type="Pfam" id="PF03958"/>
    </source>
</evidence>
<comment type="subcellular location">
    <subcellularLocation>
        <location evidence="2">Cell outer membrane</location>
    </subcellularLocation>
</comment>
<keyword evidence="3" id="KW-0732">Signal</keyword>
<organism evidence="7 8">
    <name type="scientific">Leptolyngbya foveolarum</name>
    <dbReference type="NCBI Taxonomy" id="47253"/>
    <lineage>
        <taxon>Bacteria</taxon>
        <taxon>Bacillati</taxon>
        <taxon>Cyanobacteriota</taxon>
        <taxon>Cyanophyceae</taxon>
        <taxon>Leptolyngbyales</taxon>
        <taxon>Leptolyngbyaceae</taxon>
        <taxon>Leptolyngbya group</taxon>
        <taxon>Leptolyngbya</taxon>
    </lineage>
</organism>
<gene>
    <name evidence="7" type="ORF">DCF25_05080</name>
</gene>
<proteinExistence type="inferred from homology"/>
<dbReference type="AlphaFoldDB" id="A0A2W4UJ08"/>
<dbReference type="Proteomes" id="UP000249354">
    <property type="component" value="Unassembled WGS sequence"/>
</dbReference>
<comment type="caution">
    <text evidence="7">The sequence shown here is derived from an EMBL/GenBank/DDBJ whole genome shotgun (WGS) entry which is preliminary data.</text>
</comment>
<protein>
    <submittedName>
        <fullName evidence="7">Secretion system protein</fullName>
    </submittedName>
</protein>
<dbReference type="EMBL" id="QBMC01000020">
    <property type="protein sequence ID" value="PZO21316.1"/>
    <property type="molecule type" value="Genomic_DNA"/>
</dbReference>
<dbReference type="PANTHER" id="PTHR30332">
    <property type="entry name" value="PROBABLE GENERAL SECRETION PATHWAY PROTEIN D"/>
    <property type="match status" value="1"/>
</dbReference>
<evidence type="ECO:0000259" key="6">
    <source>
        <dbReference type="Pfam" id="PF11741"/>
    </source>
</evidence>
<evidence type="ECO:0000313" key="8">
    <source>
        <dbReference type="Proteomes" id="UP000249354"/>
    </source>
</evidence>
<dbReference type="GO" id="GO:0009279">
    <property type="term" value="C:cell outer membrane"/>
    <property type="evidence" value="ECO:0007669"/>
    <property type="project" value="UniProtKB-SubCell"/>
</dbReference>
<keyword evidence="2" id="KW-0813">Transport</keyword>
<dbReference type="GO" id="GO:0015627">
    <property type="term" value="C:type II protein secretion system complex"/>
    <property type="evidence" value="ECO:0007669"/>
    <property type="project" value="TreeGrafter"/>
</dbReference>
<reference evidence="7 8" key="2">
    <citation type="submission" date="2018-06" db="EMBL/GenBank/DDBJ databases">
        <title>Metagenomic assembly of (sub)arctic Cyanobacteria and their associated microbiome from non-axenic cultures.</title>
        <authorList>
            <person name="Baurain D."/>
        </authorList>
    </citation>
    <scope>NUCLEOTIDE SEQUENCE [LARGE SCALE GENOMIC DNA]</scope>
    <source>
        <strain evidence="7">ULC129bin1</strain>
    </source>
</reference>
<accession>A0A2W4UJ08</accession>
<feature type="chain" id="PRO_5015962042" evidence="3">
    <location>
        <begin position="22"/>
        <end position="705"/>
    </location>
</feature>
<dbReference type="PRINTS" id="PR01032">
    <property type="entry name" value="PHAGEIV"/>
</dbReference>
<dbReference type="GO" id="GO:0009306">
    <property type="term" value="P:protein secretion"/>
    <property type="evidence" value="ECO:0007669"/>
    <property type="project" value="InterPro"/>
</dbReference>
<name>A0A2W4UJ08_9CYAN</name>